<accession>A0ABQ5ISM5</accession>
<evidence type="ECO:0000313" key="2">
    <source>
        <dbReference type="Proteomes" id="UP001151760"/>
    </source>
</evidence>
<name>A0ABQ5ISM5_9ASTR</name>
<proteinExistence type="predicted"/>
<evidence type="ECO:0008006" key="3">
    <source>
        <dbReference type="Google" id="ProtNLM"/>
    </source>
</evidence>
<organism evidence="1 2">
    <name type="scientific">Tanacetum coccineum</name>
    <dbReference type="NCBI Taxonomy" id="301880"/>
    <lineage>
        <taxon>Eukaryota</taxon>
        <taxon>Viridiplantae</taxon>
        <taxon>Streptophyta</taxon>
        <taxon>Embryophyta</taxon>
        <taxon>Tracheophyta</taxon>
        <taxon>Spermatophyta</taxon>
        <taxon>Magnoliopsida</taxon>
        <taxon>eudicotyledons</taxon>
        <taxon>Gunneridae</taxon>
        <taxon>Pentapetalae</taxon>
        <taxon>asterids</taxon>
        <taxon>campanulids</taxon>
        <taxon>Asterales</taxon>
        <taxon>Asteraceae</taxon>
        <taxon>Asteroideae</taxon>
        <taxon>Anthemideae</taxon>
        <taxon>Anthemidinae</taxon>
        <taxon>Tanacetum</taxon>
    </lineage>
</organism>
<reference evidence="1" key="2">
    <citation type="submission" date="2022-01" db="EMBL/GenBank/DDBJ databases">
        <authorList>
            <person name="Yamashiro T."/>
            <person name="Shiraishi A."/>
            <person name="Satake H."/>
            <person name="Nakayama K."/>
        </authorList>
    </citation>
    <scope>NUCLEOTIDE SEQUENCE</scope>
</reference>
<evidence type="ECO:0000313" key="1">
    <source>
        <dbReference type="EMBL" id="GJU02208.1"/>
    </source>
</evidence>
<sequence length="667" mass="76950">MIKIKDLCSSGLFFTWTKNLKKAREGNDTGVLKKLDRVMVNKEFLKKFNQAHIIFKPYLIFDHSQAVIVILNGMKKKKIAFKFVNFVTDKEAFIPIIEKEWKKQIDGFKMFQLEVRNKLKHIQKEIDRDPHNKALRDAKGRYQRNKIERVQNVNGDNFEGNEVADQFVLHFQKKFGQSCEVKGIDDCESLFYNSLNADEALSLVKNVSSKEIKDALFDIGDNKAPGPDGYSFMTASFTINMNGENYGFFKGGRGLRQGDPMSPYLHFGYEMLHSDDGKKLLCHGDAKSVKVVRDSIYEFGECSGLLSNFNKSTIFFGIVKDEVQKEIMKVLPFKKGKLPMKYLGRLQLIASILESIQVYWFSVFLLPKAVLKEINNLLMGFLWCNGKLSRGKAKIAWKKICKPITHGGLGLKDLELWNKALLVNISGILLVNDSWGWKNLLEIRDEVSKIVSNKSLYNARLTRDMMVADMVSNGEWVWPREWENDFPIIKQINVPKLDFEKDDWLVWKNKNNKECKFSIREAYKDIRIQSSELKTLMEFQSNATVWNDIVTELAVKPNKSSIWSIVRRLCLAGVVYSIWRERNNIVFRDEECNWEIVLEMICETMRLKLMGLVVKKSKAVLQVATKWNATLNINALLKEDRLDVLEGECFLSSDAFCICCFNHTVGK</sequence>
<dbReference type="EMBL" id="BQNB010021037">
    <property type="protein sequence ID" value="GJU02208.1"/>
    <property type="molecule type" value="Genomic_DNA"/>
</dbReference>
<comment type="caution">
    <text evidence="1">The sequence shown here is derived from an EMBL/GenBank/DDBJ whole genome shotgun (WGS) entry which is preliminary data.</text>
</comment>
<protein>
    <recommendedName>
        <fullName evidence="3">Reverse transcriptase zinc-binding domain-containing protein</fullName>
    </recommendedName>
</protein>
<dbReference type="PANTHER" id="PTHR33116:SF76">
    <property type="entry name" value="DUF4283 DOMAIN-CONTAINING PROTEIN"/>
    <property type="match status" value="1"/>
</dbReference>
<keyword evidence="2" id="KW-1185">Reference proteome</keyword>
<dbReference type="Proteomes" id="UP001151760">
    <property type="component" value="Unassembled WGS sequence"/>
</dbReference>
<dbReference type="PANTHER" id="PTHR33116">
    <property type="entry name" value="REVERSE TRANSCRIPTASE ZINC-BINDING DOMAIN-CONTAINING PROTEIN-RELATED-RELATED"/>
    <property type="match status" value="1"/>
</dbReference>
<reference evidence="1" key="1">
    <citation type="journal article" date="2022" name="Int. J. Mol. Sci.">
        <title>Draft Genome of Tanacetum Coccineum: Genomic Comparison of Closely Related Tanacetum-Family Plants.</title>
        <authorList>
            <person name="Yamashiro T."/>
            <person name="Shiraishi A."/>
            <person name="Nakayama K."/>
            <person name="Satake H."/>
        </authorList>
    </citation>
    <scope>NUCLEOTIDE SEQUENCE</scope>
</reference>
<gene>
    <name evidence="1" type="ORF">Tco_1112546</name>
</gene>